<dbReference type="EMBL" id="CP014518">
    <property type="protein sequence ID" value="AMM30725.1"/>
    <property type="molecule type" value="Genomic_DNA"/>
</dbReference>
<feature type="region of interest" description="Disordered" evidence="1">
    <location>
        <begin position="49"/>
        <end position="72"/>
    </location>
</feature>
<dbReference type="Proteomes" id="UP000070134">
    <property type="component" value="Chromosome"/>
</dbReference>
<evidence type="ECO:0000313" key="2">
    <source>
        <dbReference type="EMBL" id="AMM30725.1"/>
    </source>
</evidence>
<accession>A0A126ZWB7</accession>
<feature type="compositionally biased region" description="Basic residues" evidence="1">
    <location>
        <begin position="61"/>
        <end position="72"/>
    </location>
</feature>
<dbReference type="AlphaFoldDB" id="A0A126ZWB7"/>
<organism evidence="2 3">
    <name type="scientific">Sinomonas atrocyanea</name>
    <dbReference type="NCBI Taxonomy" id="37927"/>
    <lineage>
        <taxon>Bacteria</taxon>
        <taxon>Bacillati</taxon>
        <taxon>Actinomycetota</taxon>
        <taxon>Actinomycetes</taxon>
        <taxon>Micrococcales</taxon>
        <taxon>Micrococcaceae</taxon>
        <taxon>Sinomonas</taxon>
    </lineage>
</organism>
<proteinExistence type="predicted"/>
<sequence length="72" mass="8135">MTVEERWDSLTPETRRWLLDNPGTIMLPRTLANAISDADGAPLVTDPHGEAALSPKDQQFIRRRANSARNRH</sequence>
<protein>
    <submittedName>
        <fullName evidence="2">Uncharacterized protein</fullName>
    </submittedName>
</protein>
<keyword evidence="3" id="KW-1185">Reference proteome</keyword>
<evidence type="ECO:0000256" key="1">
    <source>
        <dbReference type="SAM" id="MobiDB-lite"/>
    </source>
</evidence>
<dbReference type="KEGG" id="satk:SA2016_0020"/>
<dbReference type="RefSeq" id="WP_066494106.1">
    <property type="nucleotide sequence ID" value="NZ_BJMO01000013.1"/>
</dbReference>
<reference evidence="2 3" key="1">
    <citation type="submission" date="2016-02" db="EMBL/GenBank/DDBJ databases">
        <title>Complete genome of Sinomonas atrocyanea KCTC 3377.</title>
        <authorList>
            <person name="Kim K.M."/>
        </authorList>
    </citation>
    <scope>NUCLEOTIDE SEQUENCE [LARGE SCALE GENOMIC DNA]</scope>
    <source>
        <strain evidence="2 3">KCTC 3377</strain>
    </source>
</reference>
<name>A0A126ZWB7_9MICC</name>
<gene>
    <name evidence="2" type="ORF">SA2016_0020</name>
</gene>
<dbReference type="OrthoDB" id="4950699at2"/>
<evidence type="ECO:0000313" key="3">
    <source>
        <dbReference type="Proteomes" id="UP000070134"/>
    </source>
</evidence>